<feature type="transmembrane region" description="Helical" evidence="6">
    <location>
        <begin position="190"/>
        <end position="208"/>
    </location>
</feature>
<keyword evidence="5 6" id="KW-0472">Membrane</keyword>
<evidence type="ECO:0000256" key="6">
    <source>
        <dbReference type="SAM" id="Phobius"/>
    </source>
</evidence>
<keyword evidence="8" id="KW-1185">Reference proteome</keyword>
<gene>
    <name evidence="7" type="ORF">DYH56_01910</name>
</gene>
<keyword evidence="4 6" id="KW-1133">Transmembrane helix</keyword>
<evidence type="ECO:0000313" key="8">
    <source>
        <dbReference type="Proteomes" id="UP000263486"/>
    </source>
</evidence>
<dbReference type="PANTHER" id="PTHR33545:SF9">
    <property type="entry name" value="UPF0750 MEMBRANE PROTEIN YITE"/>
    <property type="match status" value="1"/>
</dbReference>
<comment type="caution">
    <text evidence="7">The sequence shown here is derived from an EMBL/GenBank/DDBJ whole genome shotgun (WGS) entry which is preliminary data.</text>
</comment>
<evidence type="ECO:0000256" key="3">
    <source>
        <dbReference type="ARBA" id="ARBA00022692"/>
    </source>
</evidence>
<evidence type="ECO:0000256" key="2">
    <source>
        <dbReference type="ARBA" id="ARBA00022475"/>
    </source>
</evidence>
<keyword evidence="3 6" id="KW-0812">Transmembrane</keyword>
<accession>A0ABX9KKX5</accession>
<dbReference type="EMBL" id="QUAJ01000002">
    <property type="protein sequence ID" value="REI42928.1"/>
    <property type="molecule type" value="Genomic_DNA"/>
</dbReference>
<feature type="transmembrane region" description="Helical" evidence="6">
    <location>
        <begin position="20"/>
        <end position="39"/>
    </location>
</feature>
<keyword evidence="2" id="KW-1003">Cell membrane</keyword>
<evidence type="ECO:0000256" key="1">
    <source>
        <dbReference type="ARBA" id="ARBA00004651"/>
    </source>
</evidence>
<protein>
    <recommendedName>
        <fullName evidence="9">YitT family protein</fullName>
    </recommendedName>
</protein>
<dbReference type="InterPro" id="IPR003740">
    <property type="entry name" value="YitT"/>
</dbReference>
<dbReference type="Proteomes" id="UP000263486">
    <property type="component" value="Unassembled WGS sequence"/>
</dbReference>
<comment type="subcellular location">
    <subcellularLocation>
        <location evidence="1">Cell membrane</location>
        <topology evidence="1">Multi-pass membrane protein</topology>
    </subcellularLocation>
</comment>
<evidence type="ECO:0000313" key="7">
    <source>
        <dbReference type="EMBL" id="REI42928.1"/>
    </source>
</evidence>
<dbReference type="InterPro" id="IPR051461">
    <property type="entry name" value="UPF0750_membrane"/>
</dbReference>
<dbReference type="Pfam" id="PF02588">
    <property type="entry name" value="YitT_membrane"/>
    <property type="match status" value="1"/>
</dbReference>
<evidence type="ECO:0000256" key="5">
    <source>
        <dbReference type="ARBA" id="ARBA00023136"/>
    </source>
</evidence>
<evidence type="ECO:0008006" key="9">
    <source>
        <dbReference type="Google" id="ProtNLM"/>
    </source>
</evidence>
<evidence type="ECO:0000256" key="4">
    <source>
        <dbReference type="ARBA" id="ARBA00022989"/>
    </source>
</evidence>
<name>A0ABX9KKX5_9FUSO</name>
<proteinExistence type="predicted"/>
<sequence>MNIQKEDKVMSKRKKHLTEFLFINLGFFIAAMGITNFLGPAKFTAGGFTGLAILINTLFSNFSIGQAMLLLNIPVFILGALIIGKKYALTTTYALILFPFYEWFTHSFLRFDHPGADSLIFKFIAVVAGAICIGMGIGLAVAFGSNTGGTVIVAQIFNKLFKFPVGNVMIVADSIVILICAYFLGFDTAIYAVVCSFLIGRTVNFTIVKSKKFQENIFSAA</sequence>
<reference evidence="7 8" key="1">
    <citation type="submission" date="2018-08" db="EMBL/GenBank/DDBJ databases">
        <title>Draft genome sequence of Psychrilyobacter sp. strain SD5 isolated from Black Sea water.</title>
        <authorList>
            <person name="Yadav S."/>
            <person name="Villanueva L."/>
            <person name="Damste J.S.S."/>
        </authorList>
    </citation>
    <scope>NUCLEOTIDE SEQUENCE [LARGE SCALE GENOMIC DNA]</scope>
    <source>
        <strain evidence="7 8">SD5</strain>
    </source>
</reference>
<dbReference type="PANTHER" id="PTHR33545">
    <property type="entry name" value="UPF0750 MEMBRANE PROTEIN YITT-RELATED"/>
    <property type="match status" value="1"/>
</dbReference>
<feature type="transmembrane region" description="Helical" evidence="6">
    <location>
        <begin position="165"/>
        <end position="184"/>
    </location>
</feature>
<organism evidence="7 8">
    <name type="scientific">Psychrilyobacter piezotolerans</name>
    <dbReference type="NCBI Taxonomy" id="2293438"/>
    <lineage>
        <taxon>Bacteria</taxon>
        <taxon>Fusobacteriati</taxon>
        <taxon>Fusobacteriota</taxon>
        <taxon>Fusobacteriia</taxon>
        <taxon>Fusobacteriales</taxon>
        <taxon>Fusobacteriaceae</taxon>
        <taxon>Psychrilyobacter</taxon>
    </lineage>
</organism>
<feature type="transmembrane region" description="Helical" evidence="6">
    <location>
        <begin position="45"/>
        <end position="64"/>
    </location>
</feature>
<feature type="transmembrane region" description="Helical" evidence="6">
    <location>
        <begin position="120"/>
        <end position="144"/>
    </location>
</feature>
<feature type="transmembrane region" description="Helical" evidence="6">
    <location>
        <begin position="76"/>
        <end position="100"/>
    </location>
</feature>